<gene>
    <name evidence="3" type="primary">DLEU7</name>
</gene>
<dbReference type="AlphaFoldDB" id="A0A3Q0EGX6"/>
<dbReference type="PANTHER" id="PTHR36961">
    <property type="entry name" value="LEUKEMIA-ASSOCIATED PROTEIN 7"/>
    <property type="match status" value="1"/>
</dbReference>
<proteinExistence type="predicted"/>
<feature type="region of interest" description="Disordered" evidence="1">
    <location>
        <begin position="72"/>
        <end position="100"/>
    </location>
</feature>
<dbReference type="InterPro" id="IPR031510">
    <property type="entry name" value="DLEU7"/>
</dbReference>
<evidence type="ECO:0000256" key="1">
    <source>
        <dbReference type="SAM" id="MobiDB-lite"/>
    </source>
</evidence>
<dbReference type="Pfam" id="PF15760">
    <property type="entry name" value="DLEU7"/>
    <property type="match status" value="1"/>
</dbReference>
<organism evidence="2 3">
    <name type="scientific">Carlito syrichta</name>
    <name type="common">Philippine tarsier</name>
    <name type="synonym">Tarsius syrichta</name>
    <dbReference type="NCBI Taxonomy" id="1868482"/>
    <lineage>
        <taxon>Eukaryota</taxon>
        <taxon>Metazoa</taxon>
        <taxon>Chordata</taxon>
        <taxon>Craniata</taxon>
        <taxon>Vertebrata</taxon>
        <taxon>Euteleostomi</taxon>
        <taxon>Mammalia</taxon>
        <taxon>Eutheria</taxon>
        <taxon>Euarchontoglires</taxon>
        <taxon>Primates</taxon>
        <taxon>Haplorrhini</taxon>
        <taxon>Tarsiiformes</taxon>
        <taxon>Tarsiidae</taxon>
        <taxon>Carlito</taxon>
    </lineage>
</organism>
<dbReference type="PANTHER" id="PTHR36961:SF1">
    <property type="entry name" value="LEUKEMIA-ASSOCIATED PROTEIN 7"/>
    <property type="match status" value="1"/>
</dbReference>
<dbReference type="CTD" id="220107"/>
<dbReference type="GeneID" id="103273955"/>
<accession>A0A3Q0EGX6</accession>
<dbReference type="OrthoDB" id="8788044at2759"/>
<reference evidence="3" key="1">
    <citation type="submission" date="2025-08" db="UniProtKB">
        <authorList>
            <consortium name="RefSeq"/>
        </authorList>
    </citation>
    <scope>IDENTIFICATION</scope>
</reference>
<dbReference type="Proteomes" id="UP000189704">
    <property type="component" value="Unplaced"/>
</dbReference>
<evidence type="ECO:0000313" key="2">
    <source>
        <dbReference type="Proteomes" id="UP000189704"/>
    </source>
</evidence>
<sequence>MPPGLETEGGKLGFLLKWGRGILADGRVRTKRHVSPSKPGRGGHTGAQHLAELQAVTAPRSRQPWVGTSRFGRSAQARANAGHRVRAGRGRGRPHTRRAGEPWARVVDSTSELVSVERTLLGPLQREGSFPVHLKDSVEFRNICSHLALQMEGQQFDRDLNAAHQCLKTIVKKLIQSLANLPSDAHVVACASLRQILQNLPDI</sequence>
<feature type="compositionally biased region" description="Basic residues" evidence="1">
    <location>
        <begin position="81"/>
        <end position="97"/>
    </location>
</feature>
<keyword evidence="2" id="KW-1185">Reference proteome</keyword>
<name>A0A3Q0EGX6_CARSF</name>
<dbReference type="KEGG" id="csyr:103273955"/>
<evidence type="ECO:0000313" key="3">
    <source>
        <dbReference type="RefSeq" id="XP_021574891.1"/>
    </source>
</evidence>
<dbReference type="RefSeq" id="XP_021574891.1">
    <property type="nucleotide sequence ID" value="XM_021719216.1"/>
</dbReference>
<protein>
    <submittedName>
        <fullName evidence="3">Leukemia-associated protein 7</fullName>
    </submittedName>
</protein>